<dbReference type="Proteomes" id="UP001295794">
    <property type="component" value="Unassembled WGS sequence"/>
</dbReference>
<evidence type="ECO:0000313" key="2">
    <source>
        <dbReference type="Proteomes" id="UP001295794"/>
    </source>
</evidence>
<protein>
    <submittedName>
        <fullName evidence="1">Uncharacterized protein</fullName>
    </submittedName>
</protein>
<name>A0AAD2HCC7_9AGAR</name>
<keyword evidence="2" id="KW-1185">Reference proteome</keyword>
<dbReference type="EMBL" id="CAVNYO010000181">
    <property type="protein sequence ID" value="CAK5272165.1"/>
    <property type="molecule type" value="Genomic_DNA"/>
</dbReference>
<dbReference type="AlphaFoldDB" id="A0AAD2HCC7"/>
<evidence type="ECO:0000313" key="1">
    <source>
        <dbReference type="EMBL" id="CAK5272165.1"/>
    </source>
</evidence>
<comment type="caution">
    <text evidence="1">The sequence shown here is derived from an EMBL/GenBank/DDBJ whole genome shotgun (WGS) entry which is preliminary data.</text>
</comment>
<organism evidence="1 2">
    <name type="scientific">Mycena citricolor</name>
    <dbReference type="NCBI Taxonomy" id="2018698"/>
    <lineage>
        <taxon>Eukaryota</taxon>
        <taxon>Fungi</taxon>
        <taxon>Dikarya</taxon>
        <taxon>Basidiomycota</taxon>
        <taxon>Agaricomycotina</taxon>
        <taxon>Agaricomycetes</taxon>
        <taxon>Agaricomycetidae</taxon>
        <taxon>Agaricales</taxon>
        <taxon>Marasmiineae</taxon>
        <taxon>Mycenaceae</taxon>
        <taxon>Mycena</taxon>
    </lineage>
</organism>
<proteinExistence type="predicted"/>
<reference evidence="1" key="1">
    <citation type="submission" date="2023-11" db="EMBL/GenBank/DDBJ databases">
        <authorList>
            <person name="De Vega J J."/>
            <person name="De Vega J J."/>
        </authorList>
    </citation>
    <scope>NUCLEOTIDE SEQUENCE</scope>
</reference>
<accession>A0AAD2HCC7</accession>
<sequence>MLPPELVDDVVDNLADQVGKDDTRALLRLALIARAWVPRSRFHSFASITLVRNRSRDTVRPFLHLLHAPAPGPTFAACVRAVHLRHRSAYGSPVLSAGDILVALARAGIRPRHLRLECGFAQRGSPAALAACGAFAQLTDLDILLTGKVVMDRVLAYLAPMGCLRRLSLEPMELVDNDDTGGRALPPTLRELSIRDSALFSYWLDTNAPEPLPQLPPSLIFSGPFSHHYTILERHVSLIHLPPRSKLTYYGWYPTVNILSIPSAVEHVCFQDNLDFAILYASNILTRTRVPDGLRVVQFRPDVGQVLDSCRDIWTAFDLQMVALQASRKQQHPVTIVVGDDSEPISDALWDTVRSLMPLCTKQGTLTRAGS</sequence>
<gene>
    <name evidence="1" type="ORF">MYCIT1_LOCUS17731</name>
</gene>